<dbReference type="AlphaFoldDB" id="M4BH24"/>
<dbReference type="VEuPathDB" id="FungiDB:HpaG805699"/>
<dbReference type="HOGENOM" id="CLU_093331_0_0_1"/>
<name>M4BH24_HYAAE</name>
<evidence type="ECO:0000313" key="2">
    <source>
        <dbReference type="Proteomes" id="UP000011713"/>
    </source>
</evidence>
<dbReference type="EnsemblProtists" id="HpaT805699">
    <property type="protein sequence ID" value="HpaP805699"/>
    <property type="gene ID" value="HpaG805699"/>
</dbReference>
<reference evidence="1" key="2">
    <citation type="submission" date="2015-06" db="UniProtKB">
        <authorList>
            <consortium name="EnsemblProtists"/>
        </authorList>
    </citation>
    <scope>IDENTIFICATION</scope>
    <source>
        <strain evidence="1">Emoy2</strain>
    </source>
</reference>
<reference evidence="2" key="1">
    <citation type="journal article" date="2010" name="Science">
        <title>Signatures of adaptation to obligate biotrophy in the Hyaloperonospora arabidopsidis genome.</title>
        <authorList>
            <person name="Baxter L."/>
            <person name="Tripathy S."/>
            <person name="Ishaque N."/>
            <person name="Boot N."/>
            <person name="Cabral A."/>
            <person name="Kemen E."/>
            <person name="Thines M."/>
            <person name="Ah-Fong A."/>
            <person name="Anderson R."/>
            <person name="Badejoko W."/>
            <person name="Bittner-Eddy P."/>
            <person name="Boore J.L."/>
            <person name="Chibucos M.C."/>
            <person name="Coates M."/>
            <person name="Dehal P."/>
            <person name="Delehaunty K."/>
            <person name="Dong S."/>
            <person name="Downton P."/>
            <person name="Dumas B."/>
            <person name="Fabro G."/>
            <person name="Fronick C."/>
            <person name="Fuerstenberg S.I."/>
            <person name="Fulton L."/>
            <person name="Gaulin E."/>
            <person name="Govers F."/>
            <person name="Hughes L."/>
            <person name="Humphray S."/>
            <person name="Jiang R.H."/>
            <person name="Judelson H."/>
            <person name="Kamoun S."/>
            <person name="Kyung K."/>
            <person name="Meijer H."/>
            <person name="Minx P."/>
            <person name="Morris P."/>
            <person name="Nelson J."/>
            <person name="Phuntumart V."/>
            <person name="Qutob D."/>
            <person name="Rehmany A."/>
            <person name="Rougon-Cardoso A."/>
            <person name="Ryden P."/>
            <person name="Torto-Alalibo T."/>
            <person name="Studholme D."/>
            <person name="Wang Y."/>
            <person name="Win J."/>
            <person name="Wood J."/>
            <person name="Clifton S.W."/>
            <person name="Rogers J."/>
            <person name="Van den Ackerveken G."/>
            <person name="Jones J.D."/>
            <person name="McDowell J.M."/>
            <person name="Beynon J."/>
            <person name="Tyler B.M."/>
        </authorList>
    </citation>
    <scope>NUCLEOTIDE SEQUENCE [LARGE SCALE GENOMIC DNA]</scope>
    <source>
        <strain evidence="2">Emoy2</strain>
    </source>
</reference>
<sequence length="189" mass="21363">MTTTEKNSGHRRVKQMQGLLLLSRLDGAPARRPPKTKPQRMTVLLQPQLQQLVYSSRADQDMLQPLGRVCLRDAKLEQLSDGFIIHEARGGLCKVSGWSWSISLCLKRGRGRVGFGREPKRPTVRCGGGDDVGYKFAAVLTSRMRDEHTDGMEFELSCRLVLPAHERNEKSSVQWSVWKTLAELQAFDE</sequence>
<proteinExistence type="predicted"/>
<dbReference type="Proteomes" id="UP000011713">
    <property type="component" value="Unassembled WGS sequence"/>
</dbReference>
<evidence type="ECO:0000313" key="1">
    <source>
        <dbReference type="EnsemblProtists" id="HpaP805699"/>
    </source>
</evidence>
<protein>
    <submittedName>
        <fullName evidence="1">Uncharacterized protein</fullName>
    </submittedName>
</protein>
<dbReference type="InParanoid" id="M4BH24"/>
<dbReference type="EMBL" id="JH598254">
    <property type="status" value="NOT_ANNOTATED_CDS"/>
    <property type="molecule type" value="Genomic_DNA"/>
</dbReference>
<keyword evidence="2" id="KW-1185">Reference proteome</keyword>
<dbReference type="eggNOG" id="ENOG502SS50">
    <property type="taxonomic scope" value="Eukaryota"/>
</dbReference>
<organism evidence="1 2">
    <name type="scientific">Hyaloperonospora arabidopsidis (strain Emoy2)</name>
    <name type="common">Downy mildew agent</name>
    <name type="synonym">Peronospora arabidopsidis</name>
    <dbReference type="NCBI Taxonomy" id="559515"/>
    <lineage>
        <taxon>Eukaryota</taxon>
        <taxon>Sar</taxon>
        <taxon>Stramenopiles</taxon>
        <taxon>Oomycota</taxon>
        <taxon>Peronosporomycetes</taxon>
        <taxon>Peronosporales</taxon>
        <taxon>Peronosporaceae</taxon>
        <taxon>Hyaloperonospora</taxon>
    </lineage>
</organism>
<accession>M4BH24</accession>